<dbReference type="InterPro" id="IPR003593">
    <property type="entry name" value="AAA+_ATPase"/>
</dbReference>
<evidence type="ECO:0000313" key="8">
    <source>
        <dbReference type="EMBL" id="ERH22032.1"/>
    </source>
</evidence>
<dbReference type="InterPro" id="IPR027417">
    <property type="entry name" value="P-loop_NTPase"/>
</dbReference>
<protein>
    <submittedName>
        <fullName evidence="8">Recombination factor protein RarA</fullName>
    </submittedName>
</protein>
<dbReference type="InterPro" id="IPR008921">
    <property type="entry name" value="DNA_pol3_clamp-load_cplx_C"/>
</dbReference>
<evidence type="ECO:0000256" key="6">
    <source>
        <dbReference type="SAM" id="MobiDB-lite"/>
    </source>
</evidence>
<dbReference type="Gene3D" id="3.40.50.300">
    <property type="entry name" value="P-loop containing nucleotide triphosphate hydrolases"/>
    <property type="match status" value="1"/>
</dbReference>
<dbReference type="Pfam" id="PF00004">
    <property type="entry name" value="AAA"/>
    <property type="match status" value="1"/>
</dbReference>
<evidence type="ECO:0000256" key="3">
    <source>
        <dbReference type="ARBA" id="ARBA00022705"/>
    </source>
</evidence>
<gene>
    <name evidence="8" type="ORF">HMPREF1549_00301</name>
</gene>
<dbReference type="GO" id="GO:0017116">
    <property type="term" value="F:single-stranded DNA helicase activity"/>
    <property type="evidence" value="ECO:0007669"/>
    <property type="project" value="TreeGrafter"/>
</dbReference>
<dbReference type="CDD" id="cd00009">
    <property type="entry name" value="AAA"/>
    <property type="match status" value="1"/>
</dbReference>
<dbReference type="InterPro" id="IPR032423">
    <property type="entry name" value="AAA_assoc_2"/>
</dbReference>
<dbReference type="PATRIC" id="fig|1227262.3.peg.228"/>
<keyword evidence="4" id="KW-0547">Nucleotide-binding</keyword>
<dbReference type="PANTHER" id="PTHR13779:SF7">
    <property type="entry name" value="ATPASE WRNIP1"/>
    <property type="match status" value="1"/>
</dbReference>
<dbReference type="SMART" id="SM00382">
    <property type="entry name" value="AAA"/>
    <property type="match status" value="1"/>
</dbReference>
<dbReference type="Pfam" id="PF16193">
    <property type="entry name" value="AAA_assoc_2"/>
    <property type="match status" value="1"/>
</dbReference>
<comment type="similarity">
    <text evidence="2">Belongs to the AAA ATPase family. RarA/MGS1/WRNIP1 subfamily.</text>
</comment>
<keyword evidence="5" id="KW-0067">ATP-binding</keyword>
<dbReference type="InterPro" id="IPR051314">
    <property type="entry name" value="AAA_ATPase_RarA/MGS1/WRNIP1"/>
</dbReference>
<dbReference type="OrthoDB" id="9778364at2"/>
<evidence type="ECO:0000256" key="5">
    <source>
        <dbReference type="ARBA" id="ARBA00022840"/>
    </source>
</evidence>
<dbReference type="FunFam" id="3.40.50.300:FF:000137">
    <property type="entry name" value="Replication-associated recombination protein A"/>
    <property type="match status" value="1"/>
</dbReference>
<dbReference type="FunFam" id="1.20.272.10:FF:000001">
    <property type="entry name" value="Putative AAA family ATPase"/>
    <property type="match status" value="1"/>
</dbReference>
<dbReference type="InterPro" id="IPR021886">
    <property type="entry name" value="MgsA_C"/>
</dbReference>
<dbReference type="AlphaFoldDB" id="U1RUC5"/>
<dbReference type="Pfam" id="PF12002">
    <property type="entry name" value="MgsA_C"/>
    <property type="match status" value="1"/>
</dbReference>
<dbReference type="RefSeq" id="WP_021605070.1">
    <property type="nucleotide sequence ID" value="NZ_KE951551.1"/>
</dbReference>
<dbReference type="Gene3D" id="1.20.272.10">
    <property type="match status" value="1"/>
</dbReference>
<dbReference type="GO" id="GO:0006261">
    <property type="term" value="P:DNA-templated DNA replication"/>
    <property type="evidence" value="ECO:0007669"/>
    <property type="project" value="TreeGrafter"/>
</dbReference>
<evidence type="ECO:0000313" key="9">
    <source>
        <dbReference type="Proteomes" id="UP000016498"/>
    </source>
</evidence>
<dbReference type="PANTHER" id="PTHR13779">
    <property type="entry name" value="WERNER HELICASE-INTERACTING PROTEIN 1 FAMILY MEMBER"/>
    <property type="match status" value="1"/>
</dbReference>
<name>U1RUC5_9ACTO</name>
<feature type="region of interest" description="Disordered" evidence="6">
    <location>
        <begin position="1"/>
        <end position="32"/>
    </location>
</feature>
<feature type="domain" description="AAA+ ATPase" evidence="7">
    <location>
        <begin position="65"/>
        <end position="181"/>
    </location>
</feature>
<dbReference type="SUPFAM" id="SSF48019">
    <property type="entry name" value="post-AAA+ oligomerization domain-like"/>
    <property type="match status" value="1"/>
</dbReference>
<reference evidence="8 9" key="1">
    <citation type="submission" date="2013-06" db="EMBL/GenBank/DDBJ databases">
        <authorList>
            <person name="Weinstock G."/>
            <person name="Sodergren E."/>
            <person name="Lobos E.A."/>
            <person name="Fulton L."/>
            <person name="Fulton R."/>
            <person name="Courtney L."/>
            <person name="Fronick C."/>
            <person name="O'Laughlin M."/>
            <person name="Godfrey J."/>
            <person name="Wilson R.M."/>
            <person name="Miner T."/>
            <person name="Farmer C."/>
            <person name="Delehaunty K."/>
            <person name="Cordes M."/>
            <person name="Minx P."/>
            <person name="Tomlinson C."/>
            <person name="Chen J."/>
            <person name="Wollam A."/>
            <person name="Pepin K.H."/>
            <person name="Bhonagiri V."/>
            <person name="Zhang X."/>
            <person name="Warren W."/>
            <person name="Mitreva M."/>
            <person name="Mardis E.R."/>
            <person name="Wilson R.K."/>
        </authorList>
    </citation>
    <scope>NUCLEOTIDE SEQUENCE [LARGE SCALE GENOMIC DNA]</scope>
    <source>
        <strain evidence="8 9">F0510</strain>
    </source>
</reference>
<proteinExistence type="inferred from homology"/>
<sequence>MARYAPGPDSPSLFDDAGPDGSGLVDDPSRPLADRLRPRALDDVVGQDQLLAADAPLGRMVASGRLSSIILWGPPGCGKTTIARLLADRTGLVFEQASATFSGVADLRKIFAAAARRRDIGQGTLLFVDEIHRFNRAQQDSFLPYVEDGTIVLVGATTENPSFELGGALLSRCRVMVLRRLDDAALTELLARAESLTGRDLALTEDARTALVSMADGDGRYLLGMVEQVLAAQDAGGWTPDGPGGPEPLDVEGLRAVVASRAPLYDKSREEHYNLISALHKSMRGSDPDAALYWLARMLGGGEDPLYVARRLVRFASEDVGMADPAALQMTLAAWDAYERLGSPEGELAIAQAVVYLATAPKSIAVYRGYGRVARLARETGSLMPPAHILNAPTRLMKELGYGEGYEYDPDTADGFSGADYLPDGVERRPLYEPTANGHERRIRERLEYWEGLRARKRHSLGAEL</sequence>
<accession>U1RUC5</accession>
<dbReference type="CDD" id="cd18139">
    <property type="entry name" value="HLD_clamp_RarA"/>
    <property type="match status" value="1"/>
</dbReference>
<comment type="function">
    <text evidence="1">DNA-dependent ATPase that plays important roles in cellular responses to stalled DNA replication processes.</text>
</comment>
<dbReference type="Gene3D" id="1.10.3710.10">
    <property type="entry name" value="DNA polymerase III clamp loader subunits, C-terminal domain"/>
    <property type="match status" value="1"/>
</dbReference>
<keyword evidence="3" id="KW-0235">DNA replication</keyword>
<dbReference type="HOGENOM" id="CLU_017985_0_3_11"/>
<dbReference type="GO" id="GO:0016887">
    <property type="term" value="F:ATP hydrolysis activity"/>
    <property type="evidence" value="ECO:0007669"/>
    <property type="project" value="InterPro"/>
</dbReference>
<evidence type="ECO:0000256" key="1">
    <source>
        <dbReference type="ARBA" id="ARBA00002393"/>
    </source>
</evidence>
<evidence type="ECO:0000259" key="7">
    <source>
        <dbReference type="SMART" id="SM00382"/>
    </source>
</evidence>
<dbReference type="SUPFAM" id="SSF52540">
    <property type="entry name" value="P-loop containing nucleoside triphosphate hydrolases"/>
    <property type="match status" value="1"/>
</dbReference>
<dbReference type="GO" id="GO:0005524">
    <property type="term" value="F:ATP binding"/>
    <property type="evidence" value="ECO:0007669"/>
    <property type="project" value="UniProtKB-KW"/>
</dbReference>
<dbReference type="InterPro" id="IPR003959">
    <property type="entry name" value="ATPase_AAA_core"/>
</dbReference>
<evidence type="ECO:0000256" key="4">
    <source>
        <dbReference type="ARBA" id="ARBA00022741"/>
    </source>
</evidence>
<dbReference type="Proteomes" id="UP000016498">
    <property type="component" value="Unassembled WGS sequence"/>
</dbReference>
<comment type="caution">
    <text evidence="8">The sequence shown here is derived from an EMBL/GenBank/DDBJ whole genome shotgun (WGS) entry which is preliminary data.</text>
</comment>
<dbReference type="EMBL" id="AWSD01000035">
    <property type="protein sequence ID" value="ERH22032.1"/>
    <property type="molecule type" value="Genomic_DNA"/>
</dbReference>
<organism evidence="8 9">
    <name type="scientific">Actinomyces johnsonii F0510</name>
    <dbReference type="NCBI Taxonomy" id="1227262"/>
    <lineage>
        <taxon>Bacteria</taxon>
        <taxon>Bacillati</taxon>
        <taxon>Actinomycetota</taxon>
        <taxon>Actinomycetes</taxon>
        <taxon>Actinomycetales</taxon>
        <taxon>Actinomycetaceae</taxon>
        <taxon>Actinomyces</taxon>
    </lineage>
</organism>
<dbReference type="GO" id="GO:0003677">
    <property type="term" value="F:DNA binding"/>
    <property type="evidence" value="ECO:0007669"/>
    <property type="project" value="InterPro"/>
</dbReference>
<dbReference type="GO" id="GO:0000731">
    <property type="term" value="P:DNA synthesis involved in DNA repair"/>
    <property type="evidence" value="ECO:0007669"/>
    <property type="project" value="TreeGrafter"/>
</dbReference>
<evidence type="ECO:0000256" key="2">
    <source>
        <dbReference type="ARBA" id="ARBA00008959"/>
    </source>
</evidence>
<dbReference type="GO" id="GO:0008047">
    <property type="term" value="F:enzyme activator activity"/>
    <property type="evidence" value="ECO:0007669"/>
    <property type="project" value="TreeGrafter"/>
</dbReference>